<dbReference type="Gene3D" id="3.30.40.10">
    <property type="entry name" value="Zinc/RING finger domain, C3HC4 (zinc finger)"/>
    <property type="match status" value="1"/>
</dbReference>
<dbReference type="GO" id="GO:0008270">
    <property type="term" value="F:zinc ion binding"/>
    <property type="evidence" value="ECO:0007669"/>
    <property type="project" value="UniProtKB-KW"/>
</dbReference>
<evidence type="ECO:0000256" key="1">
    <source>
        <dbReference type="ARBA" id="ARBA00022723"/>
    </source>
</evidence>
<dbReference type="Gene3D" id="3.30.160.60">
    <property type="entry name" value="Classic Zinc Finger"/>
    <property type="match status" value="1"/>
</dbReference>
<feature type="compositionally biased region" description="Low complexity" evidence="5">
    <location>
        <begin position="1693"/>
        <end position="1705"/>
    </location>
</feature>
<feature type="compositionally biased region" description="Low complexity" evidence="5">
    <location>
        <begin position="1486"/>
        <end position="1501"/>
    </location>
</feature>
<dbReference type="Pfam" id="PF00097">
    <property type="entry name" value="zf-C3HC4"/>
    <property type="match status" value="1"/>
</dbReference>
<dbReference type="PROSITE" id="PS50119">
    <property type="entry name" value="ZF_BBOX"/>
    <property type="match status" value="2"/>
</dbReference>
<feature type="compositionally biased region" description="Basic and acidic residues" evidence="5">
    <location>
        <begin position="526"/>
        <end position="539"/>
    </location>
</feature>
<evidence type="ECO:0000256" key="5">
    <source>
        <dbReference type="SAM" id="MobiDB-lite"/>
    </source>
</evidence>
<sequence length="1836" mass="200276">MATNLKLMKEINEQFLVCKICFEAYKNPKTLTCLHTFCSNCLQKHVDSEQERTSRYTLYSRHVYCPICRKKTEIPTGGIRRLPDNFLVSNLTDVLNRLKTTKVQPCEICHTVRSRSNEACSKCLECSKLMCKSCVKLHMTTKVTQNHSLFDLEGEKDIECKAHSGEIVRFYCEPCDECICVVCTFQEHRDHEICSFNEGSAKYKSTIENLLSHGKDRLIDLRMKLGMINKCEGALKDTRERIRDLAISYISQVRQTEKQLLQKVDAMFGDEILDFLENKSWLQENFDNLQNTCSLAEIIVKDKGIEILLLKKELQKKLDVLLQPDLPEVPQHLATNIKFVPGFVKLGHISVPGREEEDMNITSEKEANCSAFNRSMRSEMKHIDMQTDCVTSMTSSTTMSTDVNRGTAASQTAKIETVNRLAGTDTNHTRDKSTEVYWIDPKSRGTMTDPPQSRSRRSQTYLNDDANITSICETLKKNVTTESKSMETEVSISSLDDVSTEDLLLLQRAKKSGLEIQSLLSPSRGPADKQPARTEEKGIGEGSVLTSCASINTDKVLICDRRVSSHLSHDSGSCSPVVDRKSRRLSADILALQQKFSEPHVPRYQDSGKSSPPSPSTPPTPTRSSGRGSPESTHSRNGQKETRNMETDTSSLLSSQITTQGTSTDAVKTASASSEVKPTTISVGVSVRPNYKDTGTGDQILTLEEKVFVDGETSPINDLPGILFEDIEGSTNRCLSATSASKRSSSCFSDVCTETESLKMRDSQTLTSVLKTVDNWTLTDRTEFINTATSPILIPMCEVGVSTLNPVLVSQGMSTEAVEHADCQTETSIFTQDSETLTDRVISTDAQTNIHIHSEDSQTWIDCSTQSETGTMTETDAGTSTIEDFLLLAEGEPSGDIANISEVIDSDQGASEDDIFFELTEDDDDRMMHQCVRGWNNTMTLLESMENHNTSLCNKCCLQKPVEVAHRATMSSPTLTHDQGTMVLSFNTALTEFTDRNVQTIQTAVADKSIEAAFSDPPGNSNLVAAECNDVATSTESLAYMGLMSEVDINDLYLLPDSAFDLHSDTDTANSEYDSDTQIEMVDSETSMENSQSVEAGTQTPMITESEGQSLGQEPDPQTLLQMINDDDSKHLVSIGVNTMRKVTYEKETSTQSRYLFSKGTMTFYLNKSDKSTGSNRSSIASRNSLLIDRVDKDTMTCSGGTSEKGVSTDSSQLNEQVAACINKLKNVRDKLQSPTSKQAPEIGELSPKSLARKSKPELKDLLGSTSTTESSSVDSVGTVSATTSGSEPCSLTTPTTTTRPKSSLFSSPLLAFSSTSTSVTSSGHGDNKHSSCPAAATTASATAITMSCSVGCSTTLLTTMASSNNTMSTSLSSASPLSDNQRISERTTTRKAQPITTLKCRYKDVNAAANGLDKSQTLPRQFSAPTNDLQLQQQQQQLQQQQLQQQQAGLLNSSPSRLPLLRYNSAPGKIVTVPKHAPPKDLSVSPQTSPKSTSKIPTTRKLNESQKDTIKDYYTITNAKPTNQLPSLPAITETRTPPGCSDPSDLTTMSNCYSNSMSDSCPAQTFSTLSPTCTSLTADDTSVEPASPATGKRNTLATPDSPCISGSSRECSPQTRKTGFMQRLLTRKPKKDTSNDSSKRQQRHHQRPDSSPASVSTSSSSSALSINDSKSATPSPKSPPKSGLRVGKKAMSPSPTSSSKTSSTNANTNRPTSAINMTNSASPASSAQAADDKTAKSKKSRPFVYMRQRIFSIQHDNEDSPERRARALERQKKTEKKTEKKKTGSSATDGSNSSSSPGLRRDRCEGNGKNGQGLIKTNGEANLLTVEGQSFADVC</sequence>
<feature type="compositionally biased region" description="Low complexity" evidence="5">
    <location>
        <begin position="1264"/>
        <end position="1305"/>
    </location>
</feature>
<feature type="region of interest" description="Disordered" evidence="5">
    <location>
        <begin position="1366"/>
        <end position="1392"/>
    </location>
</feature>
<feature type="region of interest" description="Disordered" evidence="5">
    <location>
        <begin position="517"/>
        <end position="540"/>
    </location>
</feature>
<dbReference type="InterPro" id="IPR047153">
    <property type="entry name" value="TRIM45/56/19-like"/>
</dbReference>
<dbReference type="RefSeq" id="XP_029649062.1">
    <property type="nucleotide sequence ID" value="XM_029793202.2"/>
</dbReference>
<evidence type="ECO:0000259" key="6">
    <source>
        <dbReference type="PROSITE" id="PS50089"/>
    </source>
</evidence>
<dbReference type="InterPro" id="IPR000315">
    <property type="entry name" value="Znf_B-box"/>
</dbReference>
<feature type="compositionally biased region" description="Low complexity" evidence="5">
    <location>
        <begin position="647"/>
        <end position="665"/>
    </location>
</feature>
<evidence type="ECO:0000313" key="8">
    <source>
        <dbReference type="Proteomes" id="UP000515154"/>
    </source>
</evidence>
<feature type="region of interest" description="Disordered" evidence="5">
    <location>
        <begin position="593"/>
        <end position="678"/>
    </location>
</feature>
<dbReference type="Pfam" id="PF00643">
    <property type="entry name" value="zf-B_box"/>
    <property type="match status" value="1"/>
</dbReference>
<name>A0A6P7TGY0_9MOLL</name>
<dbReference type="Proteomes" id="UP000515154">
    <property type="component" value="Linkage group LG21"/>
</dbReference>
<feature type="compositionally biased region" description="Low complexity" evidence="5">
    <location>
        <begin position="1366"/>
        <end position="1376"/>
    </location>
</feature>
<dbReference type="PANTHER" id="PTHR25462">
    <property type="entry name" value="BONUS, ISOFORM C-RELATED"/>
    <property type="match status" value="1"/>
</dbReference>
<keyword evidence="1" id="KW-0479">Metal-binding</keyword>
<dbReference type="CDD" id="cd19757">
    <property type="entry name" value="Bbox1"/>
    <property type="match status" value="1"/>
</dbReference>
<dbReference type="InterPro" id="IPR001841">
    <property type="entry name" value="Znf_RING"/>
</dbReference>
<feature type="region of interest" description="Disordered" evidence="5">
    <location>
        <begin position="441"/>
        <end position="462"/>
    </location>
</feature>
<gene>
    <name evidence="9" type="primary">LOC115222855</name>
</gene>
<dbReference type="SMART" id="SM00336">
    <property type="entry name" value="BBOX"/>
    <property type="match status" value="2"/>
</dbReference>
<feature type="compositionally biased region" description="Low complexity" evidence="5">
    <location>
        <begin position="1785"/>
        <end position="1799"/>
    </location>
</feature>
<dbReference type="InterPro" id="IPR017907">
    <property type="entry name" value="Znf_RING_CS"/>
</dbReference>
<feature type="domain" description="B box-type" evidence="7">
    <location>
        <begin position="155"/>
        <end position="196"/>
    </location>
</feature>
<feature type="compositionally biased region" description="Polar residues" evidence="5">
    <location>
        <begin position="1593"/>
        <end position="1618"/>
    </location>
</feature>
<dbReference type="KEGG" id="osn:115222855"/>
<protein>
    <submittedName>
        <fullName evidence="9">Serine-rich adhesin for platelets-like</fullName>
    </submittedName>
</protein>
<feature type="compositionally biased region" description="Pro residues" evidence="5">
    <location>
        <begin position="612"/>
        <end position="621"/>
    </location>
</feature>
<feature type="region of interest" description="Disordered" evidence="5">
    <location>
        <begin position="1578"/>
        <end position="1816"/>
    </location>
</feature>
<feature type="domain" description="B box-type" evidence="7">
    <location>
        <begin position="104"/>
        <end position="152"/>
    </location>
</feature>
<proteinExistence type="predicted"/>
<dbReference type="GO" id="GO:0061630">
    <property type="term" value="F:ubiquitin protein ligase activity"/>
    <property type="evidence" value="ECO:0007669"/>
    <property type="project" value="TreeGrafter"/>
</dbReference>
<feature type="compositionally biased region" description="Polar residues" evidence="5">
    <location>
        <begin position="1706"/>
        <end position="1720"/>
    </location>
</feature>
<accession>A0A6P7TGY0</accession>
<keyword evidence="2 4" id="KW-0863">Zinc-finger</keyword>
<dbReference type="InterPro" id="IPR018957">
    <property type="entry name" value="Znf_C3HC4_RING-type"/>
</dbReference>
<feature type="compositionally biased region" description="Basic and acidic residues" evidence="5">
    <location>
        <begin position="1756"/>
        <end position="1783"/>
    </location>
</feature>
<feature type="region of interest" description="Disordered" evidence="5">
    <location>
        <begin position="1231"/>
        <end position="1305"/>
    </location>
</feature>
<evidence type="ECO:0000313" key="9">
    <source>
        <dbReference type="RefSeq" id="XP_029649062.1"/>
    </source>
</evidence>
<evidence type="ECO:0000256" key="4">
    <source>
        <dbReference type="PROSITE-ProRule" id="PRU00024"/>
    </source>
</evidence>
<dbReference type="PROSITE" id="PS50089">
    <property type="entry name" value="ZF_RING_2"/>
    <property type="match status" value="1"/>
</dbReference>
<evidence type="ECO:0000259" key="7">
    <source>
        <dbReference type="PROSITE" id="PS50119"/>
    </source>
</evidence>
<reference evidence="9" key="1">
    <citation type="submission" date="2025-08" db="UniProtKB">
        <authorList>
            <consortium name="RefSeq"/>
        </authorList>
    </citation>
    <scope>IDENTIFICATION</scope>
</reference>
<evidence type="ECO:0000256" key="2">
    <source>
        <dbReference type="ARBA" id="ARBA00022771"/>
    </source>
</evidence>
<dbReference type="PROSITE" id="PS00518">
    <property type="entry name" value="ZF_RING_1"/>
    <property type="match status" value="1"/>
</dbReference>
<feature type="compositionally biased region" description="Low complexity" evidence="5">
    <location>
        <begin position="1651"/>
        <end position="1676"/>
    </location>
</feature>
<dbReference type="GO" id="GO:0005654">
    <property type="term" value="C:nucleoplasm"/>
    <property type="evidence" value="ECO:0007669"/>
    <property type="project" value="TreeGrafter"/>
</dbReference>
<evidence type="ECO:0000256" key="3">
    <source>
        <dbReference type="ARBA" id="ARBA00022833"/>
    </source>
</evidence>
<organism evidence="8 9">
    <name type="scientific">Octopus sinensis</name>
    <name type="common">East Asian common octopus</name>
    <dbReference type="NCBI Taxonomy" id="2607531"/>
    <lineage>
        <taxon>Eukaryota</taxon>
        <taxon>Metazoa</taxon>
        <taxon>Spiralia</taxon>
        <taxon>Lophotrochozoa</taxon>
        <taxon>Mollusca</taxon>
        <taxon>Cephalopoda</taxon>
        <taxon>Coleoidea</taxon>
        <taxon>Octopodiformes</taxon>
        <taxon>Octopoda</taxon>
        <taxon>Incirrata</taxon>
        <taxon>Octopodidae</taxon>
        <taxon>Octopus</taxon>
    </lineage>
</organism>
<dbReference type="SUPFAM" id="SSF57845">
    <property type="entry name" value="B-box zinc-binding domain"/>
    <property type="match status" value="1"/>
</dbReference>
<keyword evidence="8" id="KW-1185">Reference proteome</keyword>
<dbReference type="SUPFAM" id="SSF57850">
    <property type="entry name" value="RING/U-box"/>
    <property type="match status" value="1"/>
</dbReference>
<feature type="compositionally biased region" description="Low complexity" evidence="5">
    <location>
        <begin position="1721"/>
        <end position="1730"/>
    </location>
</feature>
<feature type="domain" description="RING-type" evidence="6">
    <location>
        <begin position="18"/>
        <end position="69"/>
    </location>
</feature>
<dbReference type="SMART" id="SM00184">
    <property type="entry name" value="RING"/>
    <property type="match status" value="1"/>
</dbReference>
<feature type="compositionally biased region" description="Polar residues" evidence="5">
    <location>
        <begin position="445"/>
        <end position="462"/>
    </location>
</feature>
<feature type="region of interest" description="Disordered" evidence="5">
    <location>
        <begin position="1472"/>
        <end position="1503"/>
    </location>
</feature>
<dbReference type="PANTHER" id="PTHR25462:SF305">
    <property type="entry name" value="RING-TYPE DOMAIN-CONTAINING PROTEIN"/>
    <property type="match status" value="1"/>
</dbReference>
<dbReference type="InterPro" id="IPR013083">
    <property type="entry name" value="Znf_RING/FYVE/PHD"/>
</dbReference>
<keyword evidence="3" id="KW-0862">Zinc</keyword>